<accession>A0A9D9IS49</accession>
<gene>
    <name evidence="7" type="ORF">IAB88_09780</name>
</gene>
<dbReference type="NCBIfam" id="TIGR03905">
    <property type="entry name" value="TIGR03905_4_Cys"/>
    <property type="match status" value="1"/>
</dbReference>
<dbReference type="Pfam" id="PF12637">
    <property type="entry name" value="TSCPD"/>
    <property type="match status" value="1"/>
</dbReference>
<comment type="caution">
    <text evidence="7">The sequence shown here is derived from an EMBL/GenBank/DDBJ whole genome shotgun (WGS) entry which is preliminary data.</text>
</comment>
<evidence type="ECO:0000256" key="1">
    <source>
        <dbReference type="ARBA" id="ARBA00007405"/>
    </source>
</evidence>
<comment type="similarity">
    <text evidence="1">Belongs to the ribonucleoside diphosphate reductase class-2 family.</text>
</comment>
<proteinExistence type="inferred from homology"/>
<evidence type="ECO:0000313" key="8">
    <source>
        <dbReference type="Proteomes" id="UP000823598"/>
    </source>
</evidence>
<feature type="domain" description="TSCPD" evidence="6">
    <location>
        <begin position="5"/>
        <end position="79"/>
    </location>
</feature>
<keyword evidence="3" id="KW-0237">DNA synthesis</keyword>
<evidence type="ECO:0000256" key="2">
    <source>
        <dbReference type="ARBA" id="ARBA00012274"/>
    </source>
</evidence>
<dbReference type="InterPro" id="IPR023806">
    <property type="entry name" value="CHP03905"/>
</dbReference>
<sequence>MKHTYHTTGTCCWQFDIEIENGIIKEIKPYGGCSGNLQGICALAKGMKASEVANKFSGIRCGNKPTSCPDQLSHALKEILDNDK</sequence>
<dbReference type="EMBL" id="JADIMC010000116">
    <property type="protein sequence ID" value="MBO8477261.1"/>
    <property type="molecule type" value="Genomic_DNA"/>
</dbReference>
<evidence type="ECO:0000259" key="6">
    <source>
        <dbReference type="Pfam" id="PF12637"/>
    </source>
</evidence>
<dbReference type="GO" id="GO:0004748">
    <property type="term" value="F:ribonucleoside-diphosphate reductase activity, thioredoxin disulfide as acceptor"/>
    <property type="evidence" value="ECO:0007669"/>
    <property type="project" value="UniProtKB-EC"/>
</dbReference>
<protein>
    <recommendedName>
        <fullName evidence="2">ribonucleoside-diphosphate reductase</fullName>
        <ecNumber evidence="2">1.17.4.1</ecNumber>
    </recommendedName>
</protein>
<evidence type="ECO:0000256" key="5">
    <source>
        <dbReference type="ARBA" id="ARBA00047754"/>
    </source>
</evidence>
<dbReference type="GO" id="GO:0000166">
    <property type="term" value="F:nucleotide binding"/>
    <property type="evidence" value="ECO:0007669"/>
    <property type="project" value="UniProtKB-KW"/>
</dbReference>
<evidence type="ECO:0000256" key="4">
    <source>
        <dbReference type="ARBA" id="ARBA00022741"/>
    </source>
</evidence>
<evidence type="ECO:0000256" key="3">
    <source>
        <dbReference type="ARBA" id="ARBA00022634"/>
    </source>
</evidence>
<reference evidence="7" key="1">
    <citation type="submission" date="2020-10" db="EMBL/GenBank/DDBJ databases">
        <authorList>
            <person name="Gilroy R."/>
        </authorList>
    </citation>
    <scope>NUCLEOTIDE SEQUENCE</scope>
    <source>
        <strain evidence="7">6919</strain>
    </source>
</reference>
<dbReference type="EC" id="1.17.4.1" evidence="2"/>
<comment type="catalytic activity">
    <reaction evidence="5">
        <text>a 2'-deoxyribonucleoside 5'-diphosphate + [thioredoxin]-disulfide + H2O = a ribonucleoside 5'-diphosphate + [thioredoxin]-dithiol</text>
        <dbReference type="Rhea" id="RHEA:23252"/>
        <dbReference type="Rhea" id="RHEA-COMP:10698"/>
        <dbReference type="Rhea" id="RHEA-COMP:10700"/>
        <dbReference type="ChEBI" id="CHEBI:15377"/>
        <dbReference type="ChEBI" id="CHEBI:29950"/>
        <dbReference type="ChEBI" id="CHEBI:50058"/>
        <dbReference type="ChEBI" id="CHEBI:57930"/>
        <dbReference type="ChEBI" id="CHEBI:73316"/>
        <dbReference type="EC" id="1.17.4.1"/>
    </reaction>
</comment>
<dbReference type="InterPro" id="IPR024434">
    <property type="entry name" value="TSCPD_dom"/>
</dbReference>
<organism evidence="7 8">
    <name type="scientific">Candidatus Limisoma faecipullorum</name>
    <dbReference type="NCBI Taxonomy" id="2840854"/>
    <lineage>
        <taxon>Bacteria</taxon>
        <taxon>Pseudomonadati</taxon>
        <taxon>Bacteroidota</taxon>
        <taxon>Bacteroidia</taxon>
        <taxon>Bacteroidales</taxon>
        <taxon>Candidatus Limisoma</taxon>
    </lineage>
</organism>
<name>A0A9D9IS49_9BACT</name>
<dbReference type="Proteomes" id="UP000823598">
    <property type="component" value="Unassembled WGS sequence"/>
</dbReference>
<dbReference type="GO" id="GO:0071897">
    <property type="term" value="P:DNA biosynthetic process"/>
    <property type="evidence" value="ECO:0007669"/>
    <property type="project" value="UniProtKB-KW"/>
</dbReference>
<reference evidence="7" key="2">
    <citation type="journal article" date="2021" name="PeerJ">
        <title>Extensive microbial diversity within the chicken gut microbiome revealed by metagenomics and culture.</title>
        <authorList>
            <person name="Gilroy R."/>
            <person name="Ravi A."/>
            <person name="Getino M."/>
            <person name="Pursley I."/>
            <person name="Horton D.L."/>
            <person name="Alikhan N.F."/>
            <person name="Baker D."/>
            <person name="Gharbi K."/>
            <person name="Hall N."/>
            <person name="Watson M."/>
            <person name="Adriaenssens E.M."/>
            <person name="Foster-Nyarko E."/>
            <person name="Jarju S."/>
            <person name="Secka A."/>
            <person name="Antonio M."/>
            <person name="Oren A."/>
            <person name="Chaudhuri R.R."/>
            <person name="La Ragione R."/>
            <person name="Hildebrand F."/>
            <person name="Pallen M.J."/>
        </authorList>
    </citation>
    <scope>NUCLEOTIDE SEQUENCE</scope>
    <source>
        <strain evidence="7">6919</strain>
    </source>
</reference>
<dbReference type="AlphaFoldDB" id="A0A9D9IS49"/>
<keyword evidence="4" id="KW-0547">Nucleotide-binding</keyword>
<evidence type="ECO:0000313" key="7">
    <source>
        <dbReference type="EMBL" id="MBO8477261.1"/>
    </source>
</evidence>